<dbReference type="GO" id="GO:0032040">
    <property type="term" value="C:small-subunit processome"/>
    <property type="evidence" value="ECO:0007669"/>
    <property type="project" value="TreeGrafter"/>
</dbReference>
<dbReference type="InterPro" id="IPR027193">
    <property type="entry name" value="Noc4"/>
</dbReference>
<proteinExistence type="predicted"/>
<protein>
    <submittedName>
        <fullName evidence="1">CCAAT-binding factor</fullName>
    </submittedName>
</protein>
<reference evidence="2" key="1">
    <citation type="submission" date="2019-07" db="EMBL/GenBank/DDBJ databases">
        <title>De Novo Assembly of kiwifruit Actinidia rufa.</title>
        <authorList>
            <person name="Sugita-Konishi S."/>
            <person name="Sato K."/>
            <person name="Mori E."/>
            <person name="Abe Y."/>
            <person name="Kisaki G."/>
            <person name="Hamano K."/>
            <person name="Suezawa K."/>
            <person name="Otani M."/>
            <person name="Fukuda T."/>
            <person name="Manabe T."/>
            <person name="Gomi K."/>
            <person name="Tabuchi M."/>
            <person name="Akimitsu K."/>
            <person name="Kataoka I."/>
        </authorList>
    </citation>
    <scope>NUCLEOTIDE SEQUENCE [LARGE SCALE GENOMIC DNA]</scope>
    <source>
        <strain evidence="2">cv. Fuchu</strain>
    </source>
</reference>
<dbReference type="Proteomes" id="UP000585474">
    <property type="component" value="Unassembled WGS sequence"/>
</dbReference>
<dbReference type="GO" id="GO:0042254">
    <property type="term" value="P:ribosome biogenesis"/>
    <property type="evidence" value="ECO:0007669"/>
    <property type="project" value="InterPro"/>
</dbReference>
<evidence type="ECO:0000313" key="1">
    <source>
        <dbReference type="EMBL" id="GFS37661.1"/>
    </source>
</evidence>
<dbReference type="GO" id="GO:0030692">
    <property type="term" value="C:Noc4p-Nop14p complex"/>
    <property type="evidence" value="ECO:0007669"/>
    <property type="project" value="TreeGrafter"/>
</dbReference>
<sequence length="206" mass="23498">MASILSKKKKKNREKCRLSDLKTLGLELLSSRAKINNLPLLLTFVSPTSRPQYALEALLFLQAFFTPLLPLLPPSSYSTNTTGTAKDDPDFIYRTWLRSKFDEFLNSLIDVSVSPQSEEALREVVLDTIMEFVKVGNGGRFHSAIYHRFIQSIVHSTLGIDVLLDLLSSKYFKYIDVRYFTYIAVEKLARTFEAKDISGTYFLHPC</sequence>
<name>A0A7J0DLB2_9ERIC</name>
<dbReference type="EMBL" id="BJWL01000285">
    <property type="protein sequence ID" value="GFS37661.1"/>
    <property type="molecule type" value="Genomic_DNA"/>
</dbReference>
<dbReference type="OrthoDB" id="10263185at2759"/>
<dbReference type="AlphaFoldDB" id="A0A7J0DLB2"/>
<gene>
    <name evidence="1" type="ORF">Acr_00g0053290</name>
</gene>
<evidence type="ECO:0000313" key="2">
    <source>
        <dbReference type="Proteomes" id="UP000585474"/>
    </source>
</evidence>
<dbReference type="PANTHER" id="PTHR12455">
    <property type="entry name" value="NUCLEOLAR COMPLEX PROTEIN 4"/>
    <property type="match status" value="1"/>
</dbReference>
<comment type="caution">
    <text evidence="1">The sequence shown here is derived from an EMBL/GenBank/DDBJ whole genome shotgun (WGS) entry which is preliminary data.</text>
</comment>
<keyword evidence="2" id="KW-1185">Reference proteome</keyword>
<accession>A0A7J0DLB2</accession>
<organism evidence="1 2">
    <name type="scientific">Actinidia rufa</name>
    <dbReference type="NCBI Taxonomy" id="165716"/>
    <lineage>
        <taxon>Eukaryota</taxon>
        <taxon>Viridiplantae</taxon>
        <taxon>Streptophyta</taxon>
        <taxon>Embryophyta</taxon>
        <taxon>Tracheophyta</taxon>
        <taxon>Spermatophyta</taxon>
        <taxon>Magnoliopsida</taxon>
        <taxon>eudicotyledons</taxon>
        <taxon>Gunneridae</taxon>
        <taxon>Pentapetalae</taxon>
        <taxon>asterids</taxon>
        <taxon>Ericales</taxon>
        <taxon>Actinidiaceae</taxon>
        <taxon>Actinidia</taxon>
    </lineage>
</organism>
<dbReference type="PANTHER" id="PTHR12455:SF0">
    <property type="entry name" value="NUCLEOLAR COMPLEX PROTEIN 4 HOMOLOG"/>
    <property type="match status" value="1"/>
</dbReference>